<feature type="domain" description="Smr" evidence="2">
    <location>
        <begin position="102"/>
        <end position="177"/>
    </location>
</feature>
<comment type="caution">
    <text evidence="3">The sequence shown here is derived from an EMBL/GenBank/DDBJ whole genome shotgun (WGS) entry which is preliminary data.</text>
</comment>
<dbReference type="NCBIfam" id="NF033154">
    <property type="entry name" value="endonuc_SmrA"/>
    <property type="match status" value="1"/>
</dbReference>
<evidence type="ECO:0000259" key="2">
    <source>
        <dbReference type="PROSITE" id="PS50828"/>
    </source>
</evidence>
<evidence type="ECO:0000256" key="1">
    <source>
        <dbReference type="SAM" id="MobiDB-lite"/>
    </source>
</evidence>
<keyword evidence="3" id="KW-0540">Nuclease</keyword>
<dbReference type="GO" id="GO:0004520">
    <property type="term" value="F:DNA endonuclease activity"/>
    <property type="evidence" value="ECO:0007669"/>
    <property type="project" value="TreeGrafter"/>
</dbReference>
<feature type="compositionally biased region" description="Basic and acidic residues" evidence="1">
    <location>
        <begin position="31"/>
        <end position="42"/>
    </location>
</feature>
<dbReference type="PROSITE" id="PS50828">
    <property type="entry name" value="SMR"/>
    <property type="match status" value="1"/>
</dbReference>
<dbReference type="Pfam" id="PF01713">
    <property type="entry name" value="Smr"/>
    <property type="match status" value="1"/>
</dbReference>
<dbReference type="InterPro" id="IPR036063">
    <property type="entry name" value="Smr_dom_sf"/>
</dbReference>
<reference evidence="3 4" key="1">
    <citation type="submission" date="2020-07" db="EMBL/GenBank/DDBJ databases">
        <title>Bacterium isolated from marien macroalgae.</title>
        <authorList>
            <person name="Zhu K."/>
            <person name="Lu D."/>
            <person name="Du Z."/>
        </authorList>
    </citation>
    <scope>NUCLEOTIDE SEQUENCE [LARGE SCALE GENOMIC DNA]</scope>
    <source>
        <strain evidence="3 4">3-1745</strain>
    </source>
</reference>
<dbReference type="InterPro" id="IPR002625">
    <property type="entry name" value="Smr_dom"/>
</dbReference>
<accession>A0A7W1WWZ4</accession>
<keyword evidence="4" id="KW-1185">Reference proteome</keyword>
<dbReference type="InterPro" id="IPR047688">
    <property type="entry name" value="Endonuc_SmrA"/>
</dbReference>
<evidence type="ECO:0000313" key="3">
    <source>
        <dbReference type="EMBL" id="MBA4501713.1"/>
    </source>
</evidence>
<dbReference type="Proteomes" id="UP000538931">
    <property type="component" value="Unassembled WGS sequence"/>
</dbReference>
<dbReference type="EMBL" id="JACEMT010000040">
    <property type="protein sequence ID" value="MBA4501713.1"/>
    <property type="molecule type" value="Genomic_DNA"/>
</dbReference>
<keyword evidence="3" id="KW-0378">Hydrolase</keyword>
<dbReference type="AlphaFoldDB" id="A0A7W1WWZ4"/>
<dbReference type="PANTHER" id="PTHR35562">
    <property type="entry name" value="DNA ENDONUCLEASE SMRA-RELATED"/>
    <property type="match status" value="1"/>
</dbReference>
<evidence type="ECO:0000313" key="4">
    <source>
        <dbReference type="Proteomes" id="UP000538931"/>
    </source>
</evidence>
<dbReference type="SUPFAM" id="SSF160443">
    <property type="entry name" value="SMR domain-like"/>
    <property type="match status" value="1"/>
</dbReference>
<name>A0A7W1WWZ4_9GAMM</name>
<protein>
    <submittedName>
        <fullName evidence="3">DNA endonuclease SmrA</fullName>
    </submittedName>
</protein>
<dbReference type="PANTHER" id="PTHR35562:SF2">
    <property type="entry name" value="DNA ENDONUCLEASE SMRA-RELATED"/>
    <property type="match status" value="1"/>
</dbReference>
<keyword evidence="3" id="KW-0255">Endonuclease</keyword>
<sequence>MRSEQETDFNALMQAEGVKRSAPAVPTVASESRRPLKADPRKSIRRRLAQGSPEGLTLNPVDWLHPADPVSWKRDGVQEGVFRNLRLGRYNADASLNVQQCTLAEARDEVAGFVRQSCEFNIRTVLIQHGRSNRADGPGNQLKTYLNEWLPLLDQVLAFHSAQLHHGGVGAIYVMLRKSEQARQDNWEKHQKRR</sequence>
<organism evidence="3 4">
    <name type="scientific">Marinobacterium marinum</name>
    <dbReference type="NCBI Taxonomy" id="2756129"/>
    <lineage>
        <taxon>Bacteria</taxon>
        <taxon>Pseudomonadati</taxon>
        <taxon>Pseudomonadota</taxon>
        <taxon>Gammaproteobacteria</taxon>
        <taxon>Oceanospirillales</taxon>
        <taxon>Oceanospirillaceae</taxon>
        <taxon>Marinobacterium</taxon>
    </lineage>
</organism>
<gene>
    <name evidence="3" type="primary">smrA</name>
    <name evidence="3" type="ORF">H1S06_04980</name>
</gene>
<dbReference type="Gene3D" id="3.30.1370.110">
    <property type="match status" value="1"/>
</dbReference>
<proteinExistence type="predicted"/>
<feature type="region of interest" description="Disordered" evidence="1">
    <location>
        <begin position="1"/>
        <end position="57"/>
    </location>
</feature>
<dbReference type="RefSeq" id="WP_181737844.1">
    <property type="nucleotide sequence ID" value="NZ_JACEMT010000040.1"/>
</dbReference>